<dbReference type="AlphaFoldDB" id="A0AA39QSA1"/>
<proteinExistence type="predicted"/>
<sequence>MEDEDPSRPSLRKTADAGQPLIVPWMRKQVTLGTAFQSSLMSSEREPWVSQSPFDVKHPAANFMIYEGEVDGKAAFKDAESTSHSTELSHCSGSLGVTVGCPFLSANVTGTYDKTILESKDSNKVSKTCFFRAGCVRFAKEPSLSAEARSLLRSPNGEQKFRTTFGDYYVAGYILGGDTGVYVSVSQSSRDTKTSTSITVTVKVLFFSKSWTETSTETTHDERLECVFCGYDTMSASQKADTAKNKGEYANMRALTQEYLGYVEQLPRRVMQELKILGIAKHEQLSYTDCGKICDSGLVVQLMLMPFSCSRDYKTALLESM</sequence>
<evidence type="ECO:0008006" key="3">
    <source>
        <dbReference type="Google" id="ProtNLM"/>
    </source>
</evidence>
<name>A0AA39QSA1_9LECA</name>
<dbReference type="Proteomes" id="UP001166286">
    <property type="component" value="Unassembled WGS sequence"/>
</dbReference>
<evidence type="ECO:0000313" key="2">
    <source>
        <dbReference type="Proteomes" id="UP001166286"/>
    </source>
</evidence>
<reference evidence="1" key="1">
    <citation type="submission" date="2023-03" db="EMBL/GenBank/DDBJ databases">
        <title>Complete genome of Cladonia borealis.</title>
        <authorList>
            <person name="Park H."/>
        </authorList>
    </citation>
    <scope>NUCLEOTIDE SEQUENCE</scope>
    <source>
        <strain evidence="1">ANT050790</strain>
    </source>
</reference>
<gene>
    <name evidence="1" type="ORF">JMJ35_009351</name>
</gene>
<protein>
    <recommendedName>
        <fullName evidence="3">MACPF domain-containing protein</fullName>
    </recommendedName>
</protein>
<dbReference type="EMBL" id="JAFEKC020000021">
    <property type="protein sequence ID" value="KAK0508267.1"/>
    <property type="molecule type" value="Genomic_DNA"/>
</dbReference>
<accession>A0AA39QSA1</accession>
<evidence type="ECO:0000313" key="1">
    <source>
        <dbReference type="EMBL" id="KAK0508267.1"/>
    </source>
</evidence>
<comment type="caution">
    <text evidence="1">The sequence shown here is derived from an EMBL/GenBank/DDBJ whole genome shotgun (WGS) entry which is preliminary data.</text>
</comment>
<keyword evidence="2" id="KW-1185">Reference proteome</keyword>
<organism evidence="1 2">
    <name type="scientific">Cladonia borealis</name>
    <dbReference type="NCBI Taxonomy" id="184061"/>
    <lineage>
        <taxon>Eukaryota</taxon>
        <taxon>Fungi</taxon>
        <taxon>Dikarya</taxon>
        <taxon>Ascomycota</taxon>
        <taxon>Pezizomycotina</taxon>
        <taxon>Lecanoromycetes</taxon>
        <taxon>OSLEUM clade</taxon>
        <taxon>Lecanoromycetidae</taxon>
        <taxon>Lecanorales</taxon>
        <taxon>Lecanorineae</taxon>
        <taxon>Cladoniaceae</taxon>
        <taxon>Cladonia</taxon>
    </lineage>
</organism>